<evidence type="ECO:0000313" key="2">
    <source>
        <dbReference type="Proteomes" id="UP000699042"/>
    </source>
</evidence>
<dbReference type="EMBL" id="JAESDN010000008">
    <property type="protein sequence ID" value="KAG7046485.1"/>
    <property type="molecule type" value="Genomic_DNA"/>
</dbReference>
<sequence>MAARSLNHQAPTSHIYQAPQSVWASTRFR</sequence>
<gene>
    <name evidence="1" type="ORF">JMJ77_014715</name>
</gene>
<protein>
    <submittedName>
        <fullName evidence="1">Uncharacterized protein</fullName>
    </submittedName>
</protein>
<proteinExistence type="predicted"/>
<name>A0A9P7QZ46_9PEZI</name>
<accession>A0A9P7QZ46</accession>
<reference evidence="1" key="1">
    <citation type="submission" date="2021-05" db="EMBL/GenBank/DDBJ databases">
        <title>Comparative genomics of three Colletotrichum scovillei strains and genetic complementation revealed genes involved fungal growth and virulence on chili pepper.</title>
        <authorList>
            <person name="Hsieh D.-K."/>
            <person name="Chuang S.-C."/>
            <person name="Chen C.-Y."/>
            <person name="Chao Y.-T."/>
            <person name="Lu M.-Y.J."/>
            <person name="Lee M.-H."/>
            <person name="Shih M.-C."/>
        </authorList>
    </citation>
    <scope>NUCLEOTIDE SEQUENCE</scope>
    <source>
        <strain evidence="1">Coll-153</strain>
    </source>
</reference>
<evidence type="ECO:0000313" key="1">
    <source>
        <dbReference type="EMBL" id="KAG7046485.1"/>
    </source>
</evidence>
<comment type="caution">
    <text evidence="1">The sequence shown here is derived from an EMBL/GenBank/DDBJ whole genome shotgun (WGS) entry which is preliminary data.</text>
</comment>
<dbReference type="Proteomes" id="UP000699042">
    <property type="component" value="Unassembled WGS sequence"/>
</dbReference>
<dbReference type="AlphaFoldDB" id="A0A9P7QZ46"/>
<keyword evidence="2" id="KW-1185">Reference proteome</keyword>
<organism evidence="1 2">
    <name type="scientific">Colletotrichum scovillei</name>
    <dbReference type="NCBI Taxonomy" id="1209932"/>
    <lineage>
        <taxon>Eukaryota</taxon>
        <taxon>Fungi</taxon>
        <taxon>Dikarya</taxon>
        <taxon>Ascomycota</taxon>
        <taxon>Pezizomycotina</taxon>
        <taxon>Sordariomycetes</taxon>
        <taxon>Hypocreomycetidae</taxon>
        <taxon>Glomerellales</taxon>
        <taxon>Glomerellaceae</taxon>
        <taxon>Colletotrichum</taxon>
        <taxon>Colletotrichum acutatum species complex</taxon>
    </lineage>
</organism>